<dbReference type="OrthoDB" id="21324at2157"/>
<dbReference type="SUPFAM" id="SSF52540">
    <property type="entry name" value="P-loop containing nucleoside triphosphate hydrolases"/>
    <property type="match status" value="1"/>
</dbReference>
<dbReference type="Gene3D" id="3.40.50.300">
    <property type="entry name" value="P-loop containing nucleotide triphosphate hydrolases"/>
    <property type="match status" value="2"/>
</dbReference>
<dbReference type="GeneID" id="26099195"/>
<dbReference type="KEGG" id="pdl:Pyrde_0856"/>
<dbReference type="Pfam" id="PF13245">
    <property type="entry name" value="AAA_19"/>
    <property type="match status" value="1"/>
</dbReference>
<dbReference type="PANTHER" id="PTHR43788">
    <property type="entry name" value="DNA2/NAM7 HELICASE FAMILY MEMBER"/>
    <property type="match status" value="1"/>
</dbReference>
<proteinExistence type="predicted"/>
<dbReference type="Proteomes" id="UP000058613">
    <property type="component" value="Chromosome"/>
</dbReference>
<dbReference type="GO" id="GO:0016787">
    <property type="term" value="F:hydrolase activity"/>
    <property type="evidence" value="ECO:0007669"/>
    <property type="project" value="UniProtKB-KW"/>
</dbReference>
<dbReference type="GO" id="GO:0043139">
    <property type="term" value="F:5'-3' DNA helicase activity"/>
    <property type="evidence" value="ECO:0007669"/>
    <property type="project" value="TreeGrafter"/>
</dbReference>
<keyword evidence="4" id="KW-0067">ATP-binding</keyword>
<evidence type="ECO:0000256" key="1">
    <source>
        <dbReference type="ARBA" id="ARBA00022741"/>
    </source>
</evidence>
<gene>
    <name evidence="5" type="ORF">Pyrde_0856</name>
</gene>
<evidence type="ECO:0000256" key="3">
    <source>
        <dbReference type="ARBA" id="ARBA00022806"/>
    </source>
</evidence>
<evidence type="ECO:0000256" key="2">
    <source>
        <dbReference type="ARBA" id="ARBA00022801"/>
    </source>
</evidence>
<accession>A0A0P0N3E9</accession>
<dbReference type="EMBL" id="CP013011">
    <property type="protein sequence ID" value="ALL00906.1"/>
    <property type="molecule type" value="Genomic_DNA"/>
</dbReference>
<evidence type="ECO:0000313" key="6">
    <source>
        <dbReference type="Proteomes" id="UP000058613"/>
    </source>
</evidence>
<keyword evidence="3" id="KW-0347">Helicase</keyword>
<keyword evidence="2" id="KW-0378">Hydrolase</keyword>
<protein>
    <submittedName>
        <fullName evidence="5">Uncharacterized protein</fullName>
    </submittedName>
</protein>
<sequence length="526" mass="58844">MARYNVCELLAEAWRRAEEARSGRRVLRLNSSQQKAVDILVRVMKGSAKAPLGGVQGPPGTGKTSVVESFVHDHMADMLDDMLDELVIYVAPTNHLAAQAFERVAAALLARGYTLRDIVDRARVYGSKVTVRDCEKVFRAKGVDESPPSETALKSMVYGPVDPSVVRIVFATEYQRVSGRFTSKPGRIHLVVDEASKSPYYRAFISIADAIMRYSDYPASLVALGDPEQAITVPEAFRAQRVSLLMNKVMHLVRQHGLERDNFVMLDTTYRLPGPSEQPISHGFYDDRLRAYEPAHWRLRSLRELFEDARTRVERMLRSTVSWSTELDRLFNAVYEAVTSEKPLVVVETGEFSASRTASTYDKRRTKLGLEVSLILQAYAKAARELGSYAEPSTMVIAPYSDIVTNVAFNFKHNYGQYFDPPLSATVQAVIGGEADAVVAILGKEYSGRSDYDPWVDDNFYQTMYYNEPQVLNVQLSRHHKLMVVIGAVGKLARAGGSWAGRRLSRTAQKMQELAEQGDAVRVRLA</sequence>
<name>A0A0P0N3E9_9CREN</name>
<dbReference type="PANTHER" id="PTHR43788:SF16">
    <property type="entry name" value="HELICASE WITH ZINC FINGER 2"/>
    <property type="match status" value="1"/>
</dbReference>
<dbReference type="InterPro" id="IPR027417">
    <property type="entry name" value="P-loop_NTPase"/>
</dbReference>
<dbReference type="AlphaFoldDB" id="A0A0P0N3E9"/>
<dbReference type="InterPro" id="IPR050534">
    <property type="entry name" value="Coronavir_polyprotein_1ab"/>
</dbReference>
<reference evidence="5 6" key="1">
    <citation type="submission" date="2015-10" db="EMBL/GenBank/DDBJ databases">
        <title>Complete genome sequence of hyperthermophilic archaeon Pyrodictium delaneyi Su06.</title>
        <authorList>
            <person name="Jung J.-H."/>
            <person name="Lin J."/>
            <person name="Holden J.F."/>
            <person name="Park C.-S."/>
        </authorList>
    </citation>
    <scope>NUCLEOTIDE SEQUENCE [LARGE SCALE GENOMIC DNA]</scope>
    <source>
        <strain evidence="5 6">Su06</strain>
    </source>
</reference>
<evidence type="ECO:0000313" key="5">
    <source>
        <dbReference type="EMBL" id="ALL00906.1"/>
    </source>
</evidence>
<dbReference type="STRING" id="1273541.Pyrde_0856"/>
<dbReference type="GO" id="GO:0005524">
    <property type="term" value="F:ATP binding"/>
    <property type="evidence" value="ECO:0007669"/>
    <property type="project" value="UniProtKB-KW"/>
</dbReference>
<keyword evidence="1" id="KW-0547">Nucleotide-binding</keyword>
<dbReference type="RefSeq" id="WP_055408541.1">
    <property type="nucleotide sequence ID" value="NZ_CP013011.1"/>
</dbReference>
<evidence type="ECO:0000256" key="4">
    <source>
        <dbReference type="ARBA" id="ARBA00022840"/>
    </source>
</evidence>
<organism evidence="5 6">
    <name type="scientific">Pyrodictium delaneyi</name>
    <dbReference type="NCBI Taxonomy" id="1273541"/>
    <lineage>
        <taxon>Archaea</taxon>
        <taxon>Thermoproteota</taxon>
        <taxon>Thermoprotei</taxon>
        <taxon>Desulfurococcales</taxon>
        <taxon>Pyrodictiaceae</taxon>
        <taxon>Pyrodictium</taxon>
    </lineage>
</organism>